<dbReference type="PANTHER" id="PTHR10884:SF14">
    <property type="entry name" value="NADH DEHYDROGENASE [UBIQUINONE] IRON-SULFUR PROTEIN 3, MITOCHONDRIAL"/>
    <property type="match status" value="1"/>
</dbReference>
<accession>A0A1G6CYK8</accession>
<organism evidence="3 4">
    <name type="scientific">Desulfonatronum thiosulfatophilum</name>
    <dbReference type="NCBI Taxonomy" id="617002"/>
    <lineage>
        <taxon>Bacteria</taxon>
        <taxon>Pseudomonadati</taxon>
        <taxon>Thermodesulfobacteriota</taxon>
        <taxon>Desulfovibrionia</taxon>
        <taxon>Desulfovibrionales</taxon>
        <taxon>Desulfonatronaceae</taxon>
        <taxon>Desulfonatronum</taxon>
    </lineage>
</organism>
<reference evidence="3 4" key="1">
    <citation type="submission" date="2016-10" db="EMBL/GenBank/DDBJ databases">
        <authorList>
            <person name="de Groot N.N."/>
        </authorList>
    </citation>
    <scope>NUCLEOTIDE SEQUENCE [LARGE SCALE GENOMIC DNA]</scope>
    <source>
        <strain evidence="3 4">ASO4-2</strain>
    </source>
</reference>
<dbReference type="SUPFAM" id="SSF143243">
    <property type="entry name" value="Nqo5-like"/>
    <property type="match status" value="1"/>
</dbReference>
<sequence length="175" mass="19626">MSAEHSVASVFQVSSNSPTQSGYRADLFLALDSLVEASRILKQNDFFIENITCLDLVEGLLLVYHFNHTQSPGRICLRVMINHEHPEAPTISDIYAGANWHERECFDFFGITFTGHTNLLPLLLPADFSGDPPLRKKPGKRCDLHQLFPGRSHLPLTVQDPEFIRSVTAKPQTTP</sequence>
<comment type="similarity">
    <text evidence="1">Belongs to the complex I 30 kDa subunit family.</text>
</comment>
<dbReference type="GO" id="GO:0008137">
    <property type="term" value="F:NADH dehydrogenase (ubiquinone) activity"/>
    <property type="evidence" value="ECO:0007669"/>
    <property type="project" value="InterPro"/>
</dbReference>
<dbReference type="STRING" id="617002.SAMN05660653_01828"/>
<dbReference type="Gene3D" id="3.30.460.80">
    <property type="entry name" value="NADH:ubiquinone oxidoreductase, 30kDa subunit"/>
    <property type="match status" value="1"/>
</dbReference>
<dbReference type="Proteomes" id="UP000198771">
    <property type="component" value="Unassembled WGS sequence"/>
</dbReference>
<gene>
    <name evidence="3" type="ORF">SAMN05660653_01828</name>
</gene>
<evidence type="ECO:0000259" key="2">
    <source>
        <dbReference type="Pfam" id="PF00329"/>
    </source>
</evidence>
<dbReference type="AlphaFoldDB" id="A0A1G6CYK8"/>
<dbReference type="OrthoDB" id="9803286at2"/>
<dbReference type="RefSeq" id="WP_092120356.1">
    <property type="nucleotide sequence ID" value="NZ_FMXO01000009.1"/>
</dbReference>
<name>A0A1G6CYK8_9BACT</name>
<evidence type="ECO:0000313" key="3">
    <source>
        <dbReference type="EMBL" id="SDB37929.1"/>
    </source>
</evidence>
<dbReference type="EMBL" id="FMXO01000009">
    <property type="protein sequence ID" value="SDB37929.1"/>
    <property type="molecule type" value="Genomic_DNA"/>
</dbReference>
<dbReference type="PANTHER" id="PTHR10884">
    <property type="entry name" value="NADH DEHYDROGENASE UBIQUINONE IRON-SULFUR PROTEIN 3"/>
    <property type="match status" value="1"/>
</dbReference>
<keyword evidence="4" id="KW-1185">Reference proteome</keyword>
<proteinExistence type="inferred from homology"/>
<protein>
    <submittedName>
        <fullName evidence="3">NADH-quinone oxidoreductase subunit C</fullName>
    </submittedName>
</protein>
<dbReference type="InterPro" id="IPR037232">
    <property type="entry name" value="NADH_quin_OxRdtase_su_C/D-like"/>
</dbReference>
<dbReference type="Pfam" id="PF00329">
    <property type="entry name" value="Complex1_30kDa"/>
    <property type="match status" value="1"/>
</dbReference>
<feature type="domain" description="NADH:ubiquinone oxidoreductase 30kDa subunit" evidence="2">
    <location>
        <begin position="32"/>
        <end position="137"/>
    </location>
</feature>
<evidence type="ECO:0000313" key="4">
    <source>
        <dbReference type="Proteomes" id="UP000198771"/>
    </source>
</evidence>
<dbReference type="InterPro" id="IPR001268">
    <property type="entry name" value="NADH_UbQ_OxRdtase_30kDa_su"/>
</dbReference>
<evidence type="ECO:0000256" key="1">
    <source>
        <dbReference type="ARBA" id="ARBA00007569"/>
    </source>
</evidence>